<evidence type="ECO:0000256" key="10">
    <source>
        <dbReference type="ARBA" id="ARBA00047685"/>
    </source>
</evidence>
<dbReference type="InterPro" id="IPR036188">
    <property type="entry name" value="FAD/NAD-bd_sf"/>
</dbReference>
<dbReference type="GO" id="GO:0051536">
    <property type="term" value="F:iron-sulfur cluster binding"/>
    <property type="evidence" value="ECO:0007669"/>
    <property type="project" value="UniProtKB-KW"/>
</dbReference>
<dbReference type="Proteomes" id="UP000184342">
    <property type="component" value="Unassembled WGS sequence"/>
</dbReference>
<dbReference type="Gene3D" id="1.10.1060.10">
    <property type="entry name" value="Alpha-helical ferredoxin"/>
    <property type="match status" value="1"/>
</dbReference>
<dbReference type="Gene3D" id="3.30.70.20">
    <property type="match status" value="1"/>
</dbReference>
<feature type="domain" description="4Fe-4S ferredoxin-type" evidence="15">
    <location>
        <begin position="887"/>
        <end position="916"/>
    </location>
</feature>
<gene>
    <name evidence="16" type="ORF">SAMN02745691_00484</name>
</gene>
<accession>A0A1M6C6A6</accession>
<evidence type="ECO:0000256" key="11">
    <source>
        <dbReference type="ARBA" id="ARBA00048792"/>
    </source>
</evidence>
<dbReference type="InterPro" id="IPR009051">
    <property type="entry name" value="Helical_ferredxn"/>
</dbReference>
<reference evidence="16 17" key="1">
    <citation type="submission" date="2016-11" db="EMBL/GenBank/DDBJ databases">
        <authorList>
            <person name="Jaros S."/>
            <person name="Januszkiewicz K."/>
            <person name="Wedrychowicz H."/>
        </authorList>
    </citation>
    <scope>NUCLEOTIDE SEQUENCE [LARGE SCALE GENOMIC DNA]</scope>
    <source>
        <strain evidence="16 17">DSM 15970</strain>
    </source>
</reference>
<dbReference type="PRINTS" id="PR00469">
    <property type="entry name" value="PNDRDTASEII"/>
</dbReference>
<comment type="function">
    <text evidence="12">Involved in pyrimidine base degradation. Catalyzes physiologically the reduction of uracil to 5,6-dihydrouracil (DHU) by using NADH as a specific cosubstrate. It also catalyzes the reverse reaction and the reduction of thymine to 5,6-dihydrothymine (DHT).</text>
</comment>
<evidence type="ECO:0000313" key="16">
    <source>
        <dbReference type="EMBL" id="SHI56536.1"/>
    </source>
</evidence>
<dbReference type="SUPFAM" id="SSF46548">
    <property type="entry name" value="alpha-helical ferredoxin"/>
    <property type="match status" value="2"/>
</dbReference>
<keyword evidence="7" id="KW-0411">Iron-sulfur</keyword>
<dbReference type="Gene3D" id="3.50.50.60">
    <property type="entry name" value="FAD/NAD(P)-binding domain"/>
    <property type="match status" value="1"/>
</dbReference>
<evidence type="ECO:0000256" key="14">
    <source>
        <dbReference type="ARBA" id="ARBA00049728"/>
    </source>
</evidence>
<dbReference type="EC" id="1.3.1.1" evidence="14"/>
<dbReference type="InterPro" id="IPR028261">
    <property type="entry name" value="DPD_II"/>
</dbReference>
<evidence type="ECO:0000256" key="2">
    <source>
        <dbReference type="ARBA" id="ARBA00022630"/>
    </source>
</evidence>
<keyword evidence="2" id="KW-0285">Flavoprotein</keyword>
<sequence>MGDRMVPVSFDRLMDRILEEYEKLGTVFSVRKQYVSPKDVYYSIFGEKLEGVCGPAAGPHTQLAQNIIAAYCGGARFFELKTVQTLDGKDLPVSKPCIKADEEGYNVEWSTELRVPEAMEEYIKAWYALKLISREFGFGDPDGFVFNMSVGYDLEGIRSDKIDRFIEGLKNAGTSGIWKECSSYARENISRFNHIDEKYLDEMSDRIGISVTLSTLHGCPPEEIERIAVYLIKEKGLNTFVKCNPTLLGYEFARSTLDGMGYGNMIFDDHHFRDDLQYQDAVPMFERLMDLAEKEGLSFGVKLTNTLPVDIRNKELPGEEMYMSGKALYPLTLALADRLTRSFGGKLRISFSGGADFFNIDRIVETGIWPVTMVTNLLKPGGYDRLVQIAESLDQIRRIDAGKNIEFNGIDQGKLHELSVNALTDIHHTQNIKPREPFKSSQSLPITDCFVAPCEGSCPIHQDIPYYINLAGAGRYKESLEIIVNRNPLPFITGSICTHRCMSRCTRNFYEETVQIRKVKLEAAWRGYEEVMDEIRPSGKRNDIKAAIIGGGPAGIAAAHFLAREGALVTIFEKEDCLGGIVSHVVPEFRVSREIVEKDVSFIRRLGVEILTGTEIRGEKDLAGQGFTHIVLAIGADNPVKLDIPGAKPYYAIDFLKKARKNAVELGKDVIVVGGGNTAMDVARAAKRLPGVESVSMVYRRDKRLMPADEEEYLLIREDGISFLERLAPAAYDNGMLKCEKMGLGEPDDSGRRRPVGTGEFVEMRADDIIIAVGEMPDEEYIKQNFGPMAFLAGDCNGKPKTVVEAISDARDVADRILNAPKIEPYKCKLTEKTEKSIHKKKGRMAHSGAGPESERCLQCSYICENCVDVCPNRANVEILTGTGGMPQILHLDDLCNECGNCADFCPFAGRPYKDKLTLFGSRERMEDSGNPGFFVVRETGDVIKNQGLLLSENAVTDSIILAVKERYAYLL</sequence>
<comment type="catalytic activity">
    <reaction evidence="11">
        <text>5,6-dihydrouracil + NAD(+) = uracil + NADH + H(+)</text>
        <dbReference type="Rhea" id="RHEA:20189"/>
        <dbReference type="ChEBI" id="CHEBI:15378"/>
        <dbReference type="ChEBI" id="CHEBI:15901"/>
        <dbReference type="ChEBI" id="CHEBI:17568"/>
        <dbReference type="ChEBI" id="CHEBI:57540"/>
        <dbReference type="ChEBI" id="CHEBI:57945"/>
        <dbReference type="EC" id="1.3.1.1"/>
    </reaction>
</comment>
<evidence type="ECO:0000259" key="15">
    <source>
        <dbReference type="PROSITE" id="PS51379"/>
    </source>
</evidence>
<dbReference type="AlphaFoldDB" id="A0A1M6C6A6"/>
<dbReference type="PANTHER" id="PTHR43073:SF2">
    <property type="entry name" value="DIHYDROPYRIMIDINE DEHYDROGENASE [NADP(+)]"/>
    <property type="match status" value="1"/>
</dbReference>
<dbReference type="PRINTS" id="PR00368">
    <property type="entry name" value="FADPNR"/>
</dbReference>
<keyword evidence="4" id="KW-0479">Metal-binding</keyword>
<evidence type="ECO:0000256" key="12">
    <source>
        <dbReference type="ARBA" id="ARBA00049578"/>
    </source>
</evidence>
<organism evidence="16 17">
    <name type="scientific">Parasporobacterium paucivorans DSM 15970</name>
    <dbReference type="NCBI Taxonomy" id="1122934"/>
    <lineage>
        <taxon>Bacteria</taxon>
        <taxon>Bacillati</taxon>
        <taxon>Bacillota</taxon>
        <taxon>Clostridia</taxon>
        <taxon>Lachnospirales</taxon>
        <taxon>Lachnospiraceae</taxon>
        <taxon>Parasporobacterium</taxon>
    </lineage>
</organism>
<evidence type="ECO:0000256" key="3">
    <source>
        <dbReference type="ARBA" id="ARBA00022643"/>
    </source>
</evidence>
<dbReference type="Pfam" id="PF14691">
    <property type="entry name" value="Fer4_20"/>
    <property type="match status" value="1"/>
</dbReference>
<evidence type="ECO:0000256" key="7">
    <source>
        <dbReference type="ARBA" id="ARBA00023014"/>
    </source>
</evidence>
<dbReference type="GO" id="GO:0046872">
    <property type="term" value="F:metal ion binding"/>
    <property type="evidence" value="ECO:0007669"/>
    <property type="project" value="UniProtKB-KW"/>
</dbReference>
<dbReference type="PROSITE" id="PS51379">
    <property type="entry name" value="4FE4S_FER_2"/>
    <property type="match status" value="1"/>
</dbReference>
<dbReference type="OrthoDB" id="9803192at2"/>
<comment type="subunit">
    <text evidence="13">Heterotetramer of 2 PreA and 2 PreT subunits.</text>
</comment>
<dbReference type="EMBL" id="FQYT01000004">
    <property type="protein sequence ID" value="SHI56536.1"/>
    <property type="molecule type" value="Genomic_DNA"/>
</dbReference>
<evidence type="ECO:0000256" key="8">
    <source>
        <dbReference type="ARBA" id="ARBA00030119"/>
    </source>
</evidence>
<evidence type="ECO:0000256" key="1">
    <source>
        <dbReference type="ARBA" id="ARBA00001917"/>
    </source>
</evidence>
<dbReference type="InterPro" id="IPR017900">
    <property type="entry name" value="4Fe4S_Fe_S_CS"/>
</dbReference>
<evidence type="ECO:0000256" key="9">
    <source>
        <dbReference type="ARBA" id="ARBA00032722"/>
    </source>
</evidence>
<protein>
    <recommendedName>
        <fullName evidence="14">dihydrouracil dehydrogenase (NAD(+))</fullName>
        <ecNumber evidence="14">1.3.1.1</ecNumber>
    </recommendedName>
    <alternativeName>
        <fullName evidence="9">Dihydrothymine dehydrogenase</fullName>
    </alternativeName>
    <alternativeName>
        <fullName evidence="8">Dihydrouracil dehydrogenase</fullName>
    </alternativeName>
</protein>
<name>A0A1M6C6A6_9FIRM</name>
<dbReference type="PANTHER" id="PTHR43073">
    <property type="entry name" value="DIHYDROPYRIMIDINE DEHYDROGENASE [NADP(+)]"/>
    <property type="match status" value="1"/>
</dbReference>
<dbReference type="InterPro" id="IPR023753">
    <property type="entry name" value="FAD/NAD-binding_dom"/>
</dbReference>
<evidence type="ECO:0000313" key="17">
    <source>
        <dbReference type="Proteomes" id="UP000184342"/>
    </source>
</evidence>
<dbReference type="NCBIfam" id="TIGR03315">
    <property type="entry name" value="Se_ygfK"/>
    <property type="match status" value="1"/>
</dbReference>
<dbReference type="Pfam" id="PF07992">
    <property type="entry name" value="Pyr_redox_2"/>
    <property type="match status" value="1"/>
</dbReference>
<dbReference type="Gene3D" id="3.40.50.720">
    <property type="entry name" value="NAD(P)-binding Rossmann-like Domain"/>
    <property type="match status" value="1"/>
</dbReference>
<evidence type="ECO:0000256" key="6">
    <source>
        <dbReference type="ARBA" id="ARBA00023004"/>
    </source>
</evidence>
<keyword evidence="17" id="KW-1185">Reference proteome</keyword>
<dbReference type="InterPro" id="IPR017701">
    <property type="entry name" value="Se_rdtase_YgfK"/>
</dbReference>
<evidence type="ECO:0000256" key="4">
    <source>
        <dbReference type="ARBA" id="ARBA00022723"/>
    </source>
</evidence>
<keyword evidence="5" id="KW-0560">Oxidoreductase</keyword>
<evidence type="ECO:0000256" key="5">
    <source>
        <dbReference type="ARBA" id="ARBA00023002"/>
    </source>
</evidence>
<keyword evidence="3" id="KW-0288">FMN</keyword>
<dbReference type="RefSeq" id="WP_073992776.1">
    <property type="nucleotide sequence ID" value="NZ_FQYT01000004.1"/>
</dbReference>
<dbReference type="PROSITE" id="PS00198">
    <property type="entry name" value="4FE4S_FER_1"/>
    <property type="match status" value="1"/>
</dbReference>
<dbReference type="SUPFAM" id="SSF51971">
    <property type="entry name" value="Nucleotide-binding domain"/>
    <property type="match status" value="1"/>
</dbReference>
<comment type="cofactor">
    <cofactor evidence="1">
        <name>FMN</name>
        <dbReference type="ChEBI" id="CHEBI:58210"/>
    </cofactor>
</comment>
<dbReference type="SUPFAM" id="SSF51395">
    <property type="entry name" value="FMN-linked oxidoreductases"/>
    <property type="match status" value="1"/>
</dbReference>
<dbReference type="STRING" id="1122934.SAMN02745691_00484"/>
<comment type="catalytic activity">
    <reaction evidence="10">
        <text>5,6-dihydrothymine + NAD(+) = thymine + NADH + H(+)</text>
        <dbReference type="Rhea" id="RHEA:28791"/>
        <dbReference type="ChEBI" id="CHEBI:15378"/>
        <dbReference type="ChEBI" id="CHEBI:17821"/>
        <dbReference type="ChEBI" id="CHEBI:27468"/>
        <dbReference type="ChEBI" id="CHEBI:57540"/>
        <dbReference type="ChEBI" id="CHEBI:57945"/>
        <dbReference type="EC" id="1.3.1.1"/>
    </reaction>
</comment>
<keyword evidence="6" id="KW-0408">Iron</keyword>
<proteinExistence type="predicted"/>
<dbReference type="InterPro" id="IPR017896">
    <property type="entry name" value="4Fe4S_Fe-S-bd"/>
</dbReference>
<evidence type="ECO:0000256" key="13">
    <source>
        <dbReference type="ARBA" id="ARBA00049714"/>
    </source>
</evidence>
<dbReference type="GO" id="GO:0004159">
    <property type="term" value="F:dihydropyrimidine dehydrogenase (NAD+) activity"/>
    <property type="evidence" value="ECO:0007669"/>
    <property type="project" value="UniProtKB-EC"/>
</dbReference>